<keyword evidence="9" id="KW-1185">Reference proteome</keyword>
<dbReference type="PANTHER" id="PTHR43142:SF1">
    <property type="entry name" value="CARBOXYLIC ESTER HYDROLASE"/>
    <property type="match status" value="1"/>
</dbReference>
<dbReference type="Gene3D" id="3.40.50.1820">
    <property type="entry name" value="alpha/beta hydrolase"/>
    <property type="match status" value="1"/>
</dbReference>
<gene>
    <name evidence="8" type="ORF">Fcan01_02019</name>
</gene>
<keyword evidence="4" id="KW-0325">Glycoprotein</keyword>
<keyword evidence="2" id="KW-0719">Serine esterase</keyword>
<comment type="caution">
    <text evidence="8">The sequence shown here is derived from an EMBL/GenBank/DDBJ whole genome shotgun (WGS) entry which is preliminary data.</text>
</comment>
<accession>A0A226EV00</accession>
<dbReference type="Pfam" id="PF00135">
    <property type="entry name" value="COesterase"/>
    <property type="match status" value="1"/>
</dbReference>
<evidence type="ECO:0000313" key="9">
    <source>
        <dbReference type="Proteomes" id="UP000198287"/>
    </source>
</evidence>
<dbReference type="PANTHER" id="PTHR43142">
    <property type="entry name" value="CARBOXYLIC ESTER HYDROLASE"/>
    <property type="match status" value="1"/>
</dbReference>
<evidence type="ECO:0000259" key="7">
    <source>
        <dbReference type="Pfam" id="PF00135"/>
    </source>
</evidence>
<comment type="similarity">
    <text evidence="1 5">Belongs to the type-B carboxylesterase/lipase family.</text>
</comment>
<name>A0A226EV00_FOLCA</name>
<dbReference type="OrthoDB" id="3200163at2759"/>
<evidence type="ECO:0000256" key="6">
    <source>
        <dbReference type="SAM" id="MobiDB-lite"/>
    </source>
</evidence>
<evidence type="ECO:0000256" key="1">
    <source>
        <dbReference type="ARBA" id="ARBA00005964"/>
    </source>
</evidence>
<sequence length="664" mass="73392">MKYFYNLFAVTASCLLGSVTCQFTPEDLVVDVPDLGRIRGSNRSSAQEEPNPARPYIHFLNIRFANVVGRFQPSVLNRGPLVPEGEEYDATINTLIRCYQPWHQFQDEQCLSINVYTHKKYDGNDTALRPVGAGSLYSGLRLMNRDVVYVSFNYRLGLPGWLSLQNDRIPGNAGLYDVLNALQWTRDYIKYFGGNPDLITVAGQSAGSAIVTHLFASPLAKGLFHRAIAASGSALNNWGTVQNNLQDSLKMTELLGCYNSTVNPIPNMDEITTCMENVPYQDLVDGLLKYQMQERSEGGLGTQVAAPVVQDYPLTHQKIIPRHPQAVFDSGEQANVPLLMGSTKHDGSFVLGILYHRFLAANGLVNDTLFLRNELVPLILNSFGLEDKPFGIYETVAKTYLGDDARLSGDFDQMVPGLMDIFSVFFFKAESYNTALKHSDLNNNTFWYGFDFRGSASLFSGLFPIDGAPPFNGDSIALKISFCPDHTPWRPGVWSGCTQKLIGSSPWGIAHGDDLVYLYSMTMLPFKPNEAKVSKMMLDCWANFAATGHPANPASVLNDWPSLTKADQEYLQILESPVRDTHYTASWIGAGLDAELTTIPPSPTRVRVTTTVRPTSAQSTTTSSQTQTTSTEKHNSAGFLENPATLLFTAFFITICAARCNLIY</sequence>
<proteinExistence type="inferred from homology"/>
<feature type="region of interest" description="Disordered" evidence="6">
    <location>
        <begin position="609"/>
        <end position="636"/>
    </location>
</feature>
<dbReference type="EC" id="3.1.1.-" evidence="5"/>
<dbReference type="EMBL" id="LNIX01000001">
    <property type="protein sequence ID" value="OXA61433.1"/>
    <property type="molecule type" value="Genomic_DNA"/>
</dbReference>
<feature type="domain" description="Carboxylesterase type B" evidence="7">
    <location>
        <begin position="28"/>
        <end position="578"/>
    </location>
</feature>
<reference evidence="8 9" key="1">
    <citation type="submission" date="2015-12" db="EMBL/GenBank/DDBJ databases">
        <title>The genome of Folsomia candida.</title>
        <authorList>
            <person name="Faddeeva A."/>
            <person name="Derks M.F."/>
            <person name="Anvar Y."/>
            <person name="Smit S."/>
            <person name="Van Straalen N."/>
            <person name="Roelofs D."/>
        </authorList>
    </citation>
    <scope>NUCLEOTIDE SEQUENCE [LARGE SCALE GENOMIC DNA]</scope>
    <source>
        <strain evidence="8 9">VU population</strain>
        <tissue evidence="8">Whole body</tissue>
    </source>
</reference>
<feature type="signal peptide" evidence="5">
    <location>
        <begin position="1"/>
        <end position="21"/>
    </location>
</feature>
<dbReference type="SUPFAM" id="SSF53474">
    <property type="entry name" value="alpha/beta-Hydrolases"/>
    <property type="match status" value="1"/>
</dbReference>
<keyword evidence="3 5" id="KW-0378">Hydrolase</keyword>
<keyword evidence="5" id="KW-0732">Signal</keyword>
<evidence type="ECO:0000256" key="2">
    <source>
        <dbReference type="ARBA" id="ARBA00022487"/>
    </source>
</evidence>
<evidence type="ECO:0000256" key="5">
    <source>
        <dbReference type="RuleBase" id="RU361235"/>
    </source>
</evidence>
<protein>
    <recommendedName>
        <fullName evidence="5">Carboxylic ester hydrolase</fullName>
        <ecNumber evidence="5">3.1.1.-</ecNumber>
    </recommendedName>
</protein>
<dbReference type="GO" id="GO:0052689">
    <property type="term" value="F:carboxylic ester hydrolase activity"/>
    <property type="evidence" value="ECO:0007669"/>
    <property type="project" value="UniProtKB-KW"/>
</dbReference>
<feature type="compositionally biased region" description="Low complexity" evidence="6">
    <location>
        <begin position="609"/>
        <end position="630"/>
    </location>
</feature>
<dbReference type="Proteomes" id="UP000198287">
    <property type="component" value="Unassembled WGS sequence"/>
</dbReference>
<feature type="chain" id="PRO_5011824607" description="Carboxylic ester hydrolase" evidence="5">
    <location>
        <begin position="22"/>
        <end position="664"/>
    </location>
</feature>
<evidence type="ECO:0000256" key="4">
    <source>
        <dbReference type="ARBA" id="ARBA00023180"/>
    </source>
</evidence>
<dbReference type="PROSITE" id="PS00122">
    <property type="entry name" value="CARBOXYLESTERASE_B_1"/>
    <property type="match status" value="1"/>
</dbReference>
<evidence type="ECO:0000313" key="8">
    <source>
        <dbReference type="EMBL" id="OXA61433.1"/>
    </source>
</evidence>
<dbReference type="STRING" id="158441.A0A226EV00"/>
<dbReference type="AlphaFoldDB" id="A0A226EV00"/>
<evidence type="ECO:0000256" key="3">
    <source>
        <dbReference type="ARBA" id="ARBA00022801"/>
    </source>
</evidence>
<dbReference type="InterPro" id="IPR019826">
    <property type="entry name" value="Carboxylesterase_B_AS"/>
</dbReference>
<dbReference type="InterPro" id="IPR002018">
    <property type="entry name" value="CarbesteraseB"/>
</dbReference>
<dbReference type="InterPro" id="IPR029058">
    <property type="entry name" value="AB_hydrolase_fold"/>
</dbReference>
<organism evidence="8 9">
    <name type="scientific">Folsomia candida</name>
    <name type="common">Springtail</name>
    <dbReference type="NCBI Taxonomy" id="158441"/>
    <lineage>
        <taxon>Eukaryota</taxon>
        <taxon>Metazoa</taxon>
        <taxon>Ecdysozoa</taxon>
        <taxon>Arthropoda</taxon>
        <taxon>Hexapoda</taxon>
        <taxon>Collembola</taxon>
        <taxon>Entomobryomorpha</taxon>
        <taxon>Isotomoidea</taxon>
        <taxon>Isotomidae</taxon>
        <taxon>Proisotominae</taxon>
        <taxon>Folsomia</taxon>
    </lineage>
</organism>